<evidence type="ECO:0000256" key="6">
    <source>
        <dbReference type="SAM" id="Phobius"/>
    </source>
</evidence>
<sequence length="309" mass="32431">MRGRALLAGAAWAAALALPWVLRAAGADFYLSLASRILVYAIAATSLNLLLGYAGMVSLGHAAFFGLGSYASAVLLSEGQQSLALHLLVTLAVTGLAALAIGAVSLRTRGVYFIMITLAFAQMLFYLANSMKGWGGDEGLRLRSRVLLPFGADLPDGMVLYYTALAVLAACLAGLALFARSRAGLAVRALRDDELRAEALGLPTFRWKLCIFVMAGLVAGVAGALGANLQGYVSPNNLHWTQSGTLLVMVILGGAGSLWGGVAGALALLLLEEVLAAYTGYWSFWTGWVLLAVVLFAPRGLAGLVRRRE</sequence>
<protein>
    <submittedName>
        <fullName evidence="7">Branched-chain amino acid ABC transporter permease</fullName>
    </submittedName>
</protein>
<feature type="transmembrane region" description="Helical" evidence="6">
    <location>
        <begin position="278"/>
        <end position="297"/>
    </location>
</feature>
<feature type="transmembrane region" description="Helical" evidence="6">
    <location>
        <begin position="111"/>
        <end position="128"/>
    </location>
</feature>
<dbReference type="CDD" id="cd06581">
    <property type="entry name" value="TM_PBP1_LivM_like"/>
    <property type="match status" value="1"/>
</dbReference>
<dbReference type="Pfam" id="PF02653">
    <property type="entry name" value="BPD_transp_2"/>
    <property type="match status" value="1"/>
</dbReference>
<dbReference type="Proteomes" id="UP000541185">
    <property type="component" value="Unassembled WGS sequence"/>
</dbReference>
<keyword evidence="4 6" id="KW-1133">Transmembrane helix</keyword>
<evidence type="ECO:0000313" key="7">
    <source>
        <dbReference type="EMBL" id="NML48702.1"/>
    </source>
</evidence>
<feature type="transmembrane region" description="Helical" evidence="6">
    <location>
        <begin position="159"/>
        <end position="179"/>
    </location>
</feature>
<feature type="transmembrane region" description="Helical" evidence="6">
    <location>
        <begin position="34"/>
        <end position="51"/>
    </location>
</feature>
<name>A0A848HET3_9BURK</name>
<keyword evidence="5 6" id="KW-0472">Membrane</keyword>
<comment type="subcellular location">
    <subcellularLocation>
        <location evidence="1">Cell membrane</location>
        <topology evidence="1">Multi-pass membrane protein</topology>
    </subcellularLocation>
</comment>
<comment type="caution">
    <text evidence="7">The sequence shown here is derived from an EMBL/GenBank/DDBJ whole genome shotgun (WGS) entry which is preliminary data.</text>
</comment>
<evidence type="ECO:0000256" key="5">
    <source>
        <dbReference type="ARBA" id="ARBA00023136"/>
    </source>
</evidence>
<dbReference type="PANTHER" id="PTHR30482">
    <property type="entry name" value="HIGH-AFFINITY BRANCHED-CHAIN AMINO ACID TRANSPORT SYSTEM PERMEASE"/>
    <property type="match status" value="1"/>
</dbReference>
<evidence type="ECO:0000256" key="2">
    <source>
        <dbReference type="ARBA" id="ARBA00022475"/>
    </source>
</evidence>
<evidence type="ECO:0000313" key="8">
    <source>
        <dbReference type="Proteomes" id="UP000541185"/>
    </source>
</evidence>
<feature type="transmembrane region" description="Helical" evidence="6">
    <location>
        <begin position="209"/>
        <end position="227"/>
    </location>
</feature>
<dbReference type="EMBL" id="JABBFX010000007">
    <property type="protein sequence ID" value="NML48702.1"/>
    <property type="molecule type" value="Genomic_DNA"/>
</dbReference>
<evidence type="ECO:0000256" key="4">
    <source>
        <dbReference type="ARBA" id="ARBA00022989"/>
    </source>
</evidence>
<accession>A0A848HET3</accession>
<keyword evidence="8" id="KW-1185">Reference proteome</keyword>
<evidence type="ECO:0000256" key="1">
    <source>
        <dbReference type="ARBA" id="ARBA00004651"/>
    </source>
</evidence>
<feature type="transmembrane region" description="Helical" evidence="6">
    <location>
        <begin position="83"/>
        <end position="104"/>
    </location>
</feature>
<evidence type="ECO:0000256" key="3">
    <source>
        <dbReference type="ARBA" id="ARBA00022692"/>
    </source>
</evidence>
<reference evidence="7 8" key="1">
    <citation type="submission" date="2020-04" db="EMBL/GenBank/DDBJ databases">
        <title>Ramlibacter sp. G-1-2-2 isolated from soil.</title>
        <authorList>
            <person name="Dahal R.H."/>
        </authorList>
    </citation>
    <scope>NUCLEOTIDE SEQUENCE [LARGE SCALE GENOMIC DNA]</scope>
    <source>
        <strain evidence="7 8">G-1-2-2</strain>
    </source>
</reference>
<dbReference type="GO" id="GO:0015658">
    <property type="term" value="F:branched-chain amino acid transmembrane transporter activity"/>
    <property type="evidence" value="ECO:0007669"/>
    <property type="project" value="InterPro"/>
</dbReference>
<dbReference type="InterPro" id="IPR001851">
    <property type="entry name" value="ABC_transp_permease"/>
</dbReference>
<keyword evidence="2" id="KW-1003">Cell membrane</keyword>
<dbReference type="InterPro" id="IPR043428">
    <property type="entry name" value="LivM-like"/>
</dbReference>
<keyword evidence="3 6" id="KW-0812">Transmembrane</keyword>
<organism evidence="7 8">
    <name type="scientific">Ramlibacter agri</name>
    <dbReference type="NCBI Taxonomy" id="2728837"/>
    <lineage>
        <taxon>Bacteria</taxon>
        <taxon>Pseudomonadati</taxon>
        <taxon>Pseudomonadota</taxon>
        <taxon>Betaproteobacteria</taxon>
        <taxon>Burkholderiales</taxon>
        <taxon>Comamonadaceae</taxon>
        <taxon>Ramlibacter</taxon>
    </lineage>
</organism>
<dbReference type="PANTHER" id="PTHR30482:SF17">
    <property type="entry name" value="ABC TRANSPORTER ATP-BINDING PROTEIN"/>
    <property type="match status" value="1"/>
</dbReference>
<gene>
    <name evidence="7" type="ORF">HHL11_33515</name>
</gene>
<dbReference type="RefSeq" id="WP_169423039.1">
    <property type="nucleotide sequence ID" value="NZ_JABBFX010000007.1"/>
</dbReference>
<proteinExistence type="predicted"/>
<dbReference type="AlphaFoldDB" id="A0A848HET3"/>
<feature type="transmembrane region" description="Helical" evidence="6">
    <location>
        <begin position="247"/>
        <end position="271"/>
    </location>
</feature>
<dbReference type="GO" id="GO:0005886">
    <property type="term" value="C:plasma membrane"/>
    <property type="evidence" value="ECO:0007669"/>
    <property type="project" value="UniProtKB-SubCell"/>
</dbReference>